<name>A0A9D9HA88_9SPIR</name>
<evidence type="ECO:0000313" key="2">
    <source>
        <dbReference type="EMBL" id="MBO8443684.1"/>
    </source>
</evidence>
<gene>
    <name evidence="2" type="ORF">IAC42_08035</name>
</gene>
<feature type="transmembrane region" description="Helical" evidence="1">
    <location>
        <begin position="535"/>
        <end position="557"/>
    </location>
</feature>
<proteinExistence type="predicted"/>
<reference evidence="2" key="1">
    <citation type="submission" date="2020-10" db="EMBL/GenBank/DDBJ databases">
        <authorList>
            <person name="Gilroy R."/>
        </authorList>
    </citation>
    <scope>NUCLEOTIDE SEQUENCE</scope>
    <source>
        <strain evidence="2">11167</strain>
    </source>
</reference>
<protein>
    <submittedName>
        <fullName evidence="2">Uncharacterized protein</fullName>
    </submittedName>
</protein>
<organism evidence="2 3">
    <name type="scientific">Candidatus Aphodenecus pullistercoris</name>
    <dbReference type="NCBI Taxonomy" id="2840669"/>
    <lineage>
        <taxon>Bacteria</taxon>
        <taxon>Pseudomonadati</taxon>
        <taxon>Spirochaetota</taxon>
        <taxon>Spirochaetia</taxon>
        <taxon>Spirochaetales</taxon>
        <taxon>Candidatus Aphodenecus</taxon>
    </lineage>
</organism>
<evidence type="ECO:0000313" key="3">
    <source>
        <dbReference type="Proteomes" id="UP000823633"/>
    </source>
</evidence>
<dbReference type="Proteomes" id="UP000823633">
    <property type="component" value="Unassembled WGS sequence"/>
</dbReference>
<keyword evidence="1" id="KW-0812">Transmembrane</keyword>
<comment type="caution">
    <text evidence="2">The sequence shown here is derived from an EMBL/GenBank/DDBJ whole genome shotgun (WGS) entry which is preliminary data.</text>
</comment>
<keyword evidence="1" id="KW-0472">Membrane</keyword>
<evidence type="ECO:0000256" key="1">
    <source>
        <dbReference type="SAM" id="Phobius"/>
    </source>
</evidence>
<dbReference type="AlphaFoldDB" id="A0A9D9HA88"/>
<feature type="transmembrane region" description="Helical" evidence="1">
    <location>
        <begin position="587"/>
        <end position="608"/>
    </location>
</feature>
<accession>A0A9D9HA88</accession>
<dbReference type="EMBL" id="JADIMU010000054">
    <property type="protein sequence ID" value="MBO8443684.1"/>
    <property type="molecule type" value="Genomic_DNA"/>
</dbReference>
<feature type="transmembrane region" description="Helical" evidence="1">
    <location>
        <begin position="494"/>
        <end position="510"/>
    </location>
</feature>
<reference evidence="2" key="2">
    <citation type="journal article" date="2021" name="PeerJ">
        <title>Extensive microbial diversity within the chicken gut microbiome revealed by metagenomics and culture.</title>
        <authorList>
            <person name="Gilroy R."/>
            <person name="Ravi A."/>
            <person name="Getino M."/>
            <person name="Pursley I."/>
            <person name="Horton D.L."/>
            <person name="Alikhan N.F."/>
            <person name="Baker D."/>
            <person name="Gharbi K."/>
            <person name="Hall N."/>
            <person name="Watson M."/>
            <person name="Adriaenssens E.M."/>
            <person name="Foster-Nyarko E."/>
            <person name="Jarju S."/>
            <person name="Secka A."/>
            <person name="Antonio M."/>
            <person name="Oren A."/>
            <person name="Chaudhuri R.R."/>
            <person name="La Ragione R."/>
            <person name="Hildebrand F."/>
            <person name="Pallen M.J."/>
        </authorList>
    </citation>
    <scope>NUCLEOTIDE SEQUENCE</scope>
    <source>
        <strain evidence="2">11167</strain>
    </source>
</reference>
<keyword evidence="1" id="KW-1133">Transmembrane helix</keyword>
<sequence length="611" mass="68743">MSARYRAEDRSAPHTNAESSPFFVTAYFRIPGLDDKWDSAFGEDSDGGFIRQDWDDEAERRALDFWLSGASSKAADYERDSFSLVDVRLFHHEDILSVTYLFKARQLVSGEDAAHQFAAFSRECNAKAFSLKRHEGHYEAIAGHEATDGDDGQYFNALRLALAHRLECLCATLCVELAQVEVARTENNTFNFTPFDEDALVLTDGIYFTDKVFLPVCFMNIRKGSSAPAFSEELAVGEPGDTKCLFQEDYSIGASGDGENGGRQRHELAVKRRVPTKGFANVFKYRIAKSDPMTNTVFDTDKDAPTNINIPGKGYLNIFQAGSGLVIEDLRVDQIEDVFSTLNAMTARKVLLVHRQRELDDFVSGDTLRSDMDSIFSRREGMSFSSPDFSEKISDTGVRIMEMEARFSRWIDEANRFEDLVSSCLLSDDFGRRIAGEYLVSTKTLDMLAQYRKLLSSWRESYRAQYGSLEFIKTMGDYVDSHQEAERQRRERRVGTALNIVAIFAIVSAVKDGSDLFMSLVDHAGVHDAATVPRLMIAIASCVLLILCLSFVLWWTWKANKVDSAQHMRERGRIGKIIRGVRPQLRILFLCIFLCCLAIVLGGVWGAMLLS</sequence>